<feature type="domain" description="DUF5683" evidence="2">
    <location>
        <begin position="60"/>
        <end position="229"/>
    </location>
</feature>
<organism evidence="3 4">
    <name type="scientific">Mucilaginibacter achroorhodeus</name>
    <dbReference type="NCBI Taxonomy" id="2599294"/>
    <lineage>
        <taxon>Bacteria</taxon>
        <taxon>Pseudomonadati</taxon>
        <taxon>Bacteroidota</taxon>
        <taxon>Sphingobacteriia</taxon>
        <taxon>Sphingobacteriales</taxon>
        <taxon>Sphingobacteriaceae</taxon>
        <taxon>Mucilaginibacter</taxon>
    </lineage>
</organism>
<accession>A0A563UAR1</accession>
<protein>
    <recommendedName>
        <fullName evidence="2">DUF5683 domain-containing protein</fullName>
    </recommendedName>
</protein>
<comment type="caution">
    <text evidence="3">The sequence shown here is derived from an EMBL/GenBank/DDBJ whole genome shotgun (WGS) entry which is preliminary data.</text>
</comment>
<reference evidence="3 4" key="1">
    <citation type="submission" date="2019-07" db="EMBL/GenBank/DDBJ databases">
        <authorList>
            <person name="Kim J."/>
        </authorList>
    </citation>
    <scope>NUCLEOTIDE SEQUENCE [LARGE SCALE GENOMIC DNA]</scope>
    <source>
        <strain evidence="3 4">MJ1a</strain>
    </source>
</reference>
<dbReference type="InterPro" id="IPR043738">
    <property type="entry name" value="DUF5683"/>
</dbReference>
<sequence>MIKKLLATLFLVGFVTLAMAQTADTLAAKAKADTLPKANPKQEVFKPKIKKEPAYHPDSTHSPSLAVRRSLIIPGWGQLYNKKGAWWKVPAIYAGLGALGYSIVDSYKNYKLFLALTRIKNTGGIPQPGDLYYADYIKYQREVALYANANSTQLQEASSNYQRNFQISILSVLVVWGVQAVEAYIEAKFINAYTVDDNLSFKISPAFINQPMYAATSMSSYIPGLKITFAL</sequence>
<evidence type="ECO:0000256" key="1">
    <source>
        <dbReference type="SAM" id="SignalP"/>
    </source>
</evidence>
<evidence type="ECO:0000313" key="4">
    <source>
        <dbReference type="Proteomes" id="UP000318010"/>
    </source>
</evidence>
<dbReference type="EMBL" id="VOEI01000001">
    <property type="protein sequence ID" value="TWR28363.1"/>
    <property type="molecule type" value="Genomic_DNA"/>
</dbReference>
<dbReference type="Proteomes" id="UP000318010">
    <property type="component" value="Unassembled WGS sequence"/>
</dbReference>
<name>A0A563UAR1_9SPHI</name>
<keyword evidence="4" id="KW-1185">Reference proteome</keyword>
<dbReference type="Pfam" id="PF18935">
    <property type="entry name" value="DUF5683"/>
    <property type="match status" value="1"/>
</dbReference>
<dbReference type="OrthoDB" id="9813910at2"/>
<dbReference type="RefSeq" id="WP_146269157.1">
    <property type="nucleotide sequence ID" value="NZ_VOEI01000001.1"/>
</dbReference>
<feature type="signal peptide" evidence="1">
    <location>
        <begin position="1"/>
        <end position="20"/>
    </location>
</feature>
<keyword evidence="1" id="KW-0732">Signal</keyword>
<feature type="chain" id="PRO_5021829316" description="DUF5683 domain-containing protein" evidence="1">
    <location>
        <begin position="21"/>
        <end position="231"/>
    </location>
</feature>
<dbReference type="AlphaFoldDB" id="A0A563UAR1"/>
<evidence type="ECO:0000259" key="2">
    <source>
        <dbReference type="Pfam" id="PF18935"/>
    </source>
</evidence>
<proteinExistence type="predicted"/>
<evidence type="ECO:0000313" key="3">
    <source>
        <dbReference type="EMBL" id="TWR28363.1"/>
    </source>
</evidence>
<gene>
    <name evidence="3" type="ORF">FPZ42_03870</name>
</gene>